<dbReference type="InterPro" id="IPR051179">
    <property type="entry name" value="WD_repeat_multifunction"/>
</dbReference>
<evidence type="ECO:0000256" key="2">
    <source>
        <dbReference type="ARBA" id="ARBA00022737"/>
    </source>
</evidence>
<keyword evidence="6" id="KW-1185">Reference proteome</keyword>
<protein>
    <recommendedName>
        <fullName evidence="4">WD repeat-containing protein 54 beta-propeller domain-containing protein</fullName>
    </recommendedName>
</protein>
<feature type="repeat" description="WD" evidence="3">
    <location>
        <begin position="246"/>
        <end position="278"/>
    </location>
</feature>
<dbReference type="InterPro" id="IPR049546">
    <property type="entry name" value="WDR54_beta_prop"/>
</dbReference>
<evidence type="ECO:0000313" key="6">
    <source>
        <dbReference type="Proteomes" id="UP000192257"/>
    </source>
</evidence>
<keyword evidence="2" id="KW-0677">Repeat</keyword>
<dbReference type="InterPro" id="IPR036322">
    <property type="entry name" value="WD40_repeat_dom_sf"/>
</dbReference>
<accession>A0A1X0NGN1</accession>
<dbReference type="PANTHER" id="PTHR19857">
    <property type="entry name" value="MITOCHONDRIAL DIVISION PROTEIN 1-RELATED"/>
    <property type="match status" value="1"/>
</dbReference>
<keyword evidence="1 3" id="KW-0853">WD repeat</keyword>
<organism evidence="5 6">
    <name type="scientific">Trypanosoma theileri</name>
    <dbReference type="NCBI Taxonomy" id="67003"/>
    <lineage>
        <taxon>Eukaryota</taxon>
        <taxon>Discoba</taxon>
        <taxon>Euglenozoa</taxon>
        <taxon>Kinetoplastea</taxon>
        <taxon>Metakinetoplastina</taxon>
        <taxon>Trypanosomatida</taxon>
        <taxon>Trypanosomatidae</taxon>
        <taxon>Trypanosoma</taxon>
    </lineage>
</organism>
<evidence type="ECO:0000256" key="1">
    <source>
        <dbReference type="ARBA" id="ARBA00022574"/>
    </source>
</evidence>
<dbReference type="RefSeq" id="XP_028877968.1">
    <property type="nucleotide sequence ID" value="XM_029030751.1"/>
</dbReference>
<dbReference type="OrthoDB" id="756370at2759"/>
<dbReference type="PROSITE" id="PS50082">
    <property type="entry name" value="WD_REPEATS_2"/>
    <property type="match status" value="1"/>
</dbReference>
<dbReference type="SMART" id="SM00320">
    <property type="entry name" value="WD40"/>
    <property type="match status" value="3"/>
</dbReference>
<dbReference type="STRING" id="67003.A0A1X0NGN1"/>
<comment type="caution">
    <text evidence="5">The sequence shown here is derived from an EMBL/GenBank/DDBJ whole genome shotgun (WGS) entry which is preliminary data.</text>
</comment>
<dbReference type="InterPro" id="IPR015943">
    <property type="entry name" value="WD40/YVTN_repeat-like_dom_sf"/>
</dbReference>
<dbReference type="Gene3D" id="2.130.10.10">
    <property type="entry name" value="YVTN repeat-like/Quinoprotein amine dehydrogenase"/>
    <property type="match status" value="2"/>
</dbReference>
<dbReference type="AlphaFoldDB" id="A0A1X0NGN1"/>
<sequence>MTRTFTRVKEHKPTNGHLPLSLLYNNLSFIEDCELLVYASRKDGVLMNTETHVVRLLPTGSNEREFIKHITAIRAPPGMLHPENTIVVLLTTASSTELWTVESPLGFIPHDGSNGSGCCGALSAAFGDSVHVVVGTSKGVVVFATFDHHSNTPLSVHSAVKGHEEHAVTAVQLSPFSNSDIYAATGDAVGCLLLWNRERQPFVSLKTSECITALQIVSDGDFVVAANGAGKLQMFDSRSGEMRLEICAHSRWINVLAFNPVANVLLSAAEDGYCTVWSAPVKSTSGATPITVLATHHIPHALPTGAGFNKDGSQVVIGLYDSDTMTQYTLT</sequence>
<evidence type="ECO:0000256" key="3">
    <source>
        <dbReference type="PROSITE-ProRule" id="PRU00221"/>
    </source>
</evidence>
<dbReference type="Proteomes" id="UP000192257">
    <property type="component" value="Unassembled WGS sequence"/>
</dbReference>
<dbReference type="VEuPathDB" id="TriTrypDB:TM35_000541260"/>
<feature type="domain" description="WD repeat-containing protein 54 beta-propeller" evidence="4">
    <location>
        <begin position="129"/>
        <end position="296"/>
    </location>
</feature>
<dbReference type="PROSITE" id="PS50294">
    <property type="entry name" value="WD_REPEATS_REGION"/>
    <property type="match status" value="1"/>
</dbReference>
<dbReference type="SUPFAM" id="SSF50978">
    <property type="entry name" value="WD40 repeat-like"/>
    <property type="match status" value="1"/>
</dbReference>
<name>A0A1X0NGN1_9TRYP</name>
<dbReference type="Pfam" id="PF21031">
    <property type="entry name" value="WDR54"/>
    <property type="match status" value="1"/>
</dbReference>
<proteinExistence type="predicted"/>
<dbReference type="EMBL" id="NBCO01000054">
    <property type="protein sequence ID" value="ORC83902.1"/>
    <property type="molecule type" value="Genomic_DNA"/>
</dbReference>
<dbReference type="GeneID" id="39990531"/>
<evidence type="ECO:0000313" key="5">
    <source>
        <dbReference type="EMBL" id="ORC83902.1"/>
    </source>
</evidence>
<dbReference type="InterPro" id="IPR001680">
    <property type="entry name" value="WD40_rpt"/>
</dbReference>
<reference evidence="5 6" key="1">
    <citation type="submission" date="2017-03" db="EMBL/GenBank/DDBJ databases">
        <title>An alternative strategy for trypanosome survival in the mammalian bloodstream revealed through genome and transcriptome analysis of the ubiquitous bovine parasite Trypanosoma (Megatrypanum) theileri.</title>
        <authorList>
            <person name="Kelly S."/>
            <person name="Ivens A."/>
            <person name="Mott A."/>
            <person name="O'Neill E."/>
            <person name="Emms D."/>
            <person name="Macleod O."/>
            <person name="Voorheis P."/>
            <person name="Matthews J."/>
            <person name="Matthews K."/>
            <person name="Carrington M."/>
        </authorList>
    </citation>
    <scope>NUCLEOTIDE SEQUENCE [LARGE SCALE GENOMIC DNA]</scope>
    <source>
        <strain evidence="5">Edinburgh</strain>
    </source>
</reference>
<gene>
    <name evidence="5" type="ORF">TM35_000541260</name>
</gene>
<evidence type="ECO:0000259" key="4">
    <source>
        <dbReference type="Pfam" id="PF21031"/>
    </source>
</evidence>